<name>A0A9D2EG55_9MICO</name>
<keyword evidence="2" id="KW-0238">DNA-binding</keyword>
<dbReference type="InterPro" id="IPR000843">
    <property type="entry name" value="HTH_LacI"/>
</dbReference>
<dbReference type="AlphaFoldDB" id="A0A9D2EG55"/>
<dbReference type="SUPFAM" id="SSF53822">
    <property type="entry name" value="Periplasmic binding protein-like I"/>
    <property type="match status" value="1"/>
</dbReference>
<dbReference type="CDD" id="cd01392">
    <property type="entry name" value="HTH_LacI"/>
    <property type="match status" value="1"/>
</dbReference>
<dbReference type="PANTHER" id="PTHR30146:SF109">
    <property type="entry name" value="HTH-TYPE TRANSCRIPTIONAL REGULATOR GALS"/>
    <property type="match status" value="1"/>
</dbReference>
<keyword evidence="3" id="KW-0804">Transcription</keyword>
<dbReference type="PROSITE" id="PS50932">
    <property type="entry name" value="HTH_LACI_2"/>
    <property type="match status" value="1"/>
</dbReference>
<dbReference type="GO" id="GO:0000976">
    <property type="term" value="F:transcription cis-regulatory region binding"/>
    <property type="evidence" value="ECO:0007669"/>
    <property type="project" value="TreeGrafter"/>
</dbReference>
<gene>
    <name evidence="5" type="ORF">H9815_13920</name>
</gene>
<dbReference type="InterPro" id="IPR028082">
    <property type="entry name" value="Peripla_BP_I"/>
</dbReference>
<dbReference type="InterPro" id="IPR046335">
    <property type="entry name" value="LacI/GalR-like_sensor"/>
</dbReference>
<protein>
    <submittedName>
        <fullName evidence="5">LacI family transcriptional regulator</fullName>
    </submittedName>
</protein>
<dbReference type="SUPFAM" id="SSF47413">
    <property type="entry name" value="lambda repressor-like DNA-binding domains"/>
    <property type="match status" value="1"/>
</dbReference>
<dbReference type="SMART" id="SM00354">
    <property type="entry name" value="HTH_LACI"/>
    <property type="match status" value="1"/>
</dbReference>
<dbReference type="CDD" id="cd06285">
    <property type="entry name" value="PBP1_LacI-like"/>
    <property type="match status" value="1"/>
</dbReference>
<dbReference type="Proteomes" id="UP000824037">
    <property type="component" value="Unassembled WGS sequence"/>
</dbReference>
<dbReference type="EMBL" id="DXBY01000240">
    <property type="protein sequence ID" value="HIZ36867.1"/>
    <property type="molecule type" value="Genomic_DNA"/>
</dbReference>
<evidence type="ECO:0000259" key="4">
    <source>
        <dbReference type="PROSITE" id="PS50932"/>
    </source>
</evidence>
<evidence type="ECO:0000256" key="1">
    <source>
        <dbReference type="ARBA" id="ARBA00023015"/>
    </source>
</evidence>
<dbReference type="Gene3D" id="1.10.260.40">
    <property type="entry name" value="lambda repressor-like DNA-binding domains"/>
    <property type="match status" value="1"/>
</dbReference>
<feature type="domain" description="HTH lacI-type" evidence="4">
    <location>
        <begin position="8"/>
        <end position="68"/>
    </location>
</feature>
<sequence length="341" mass="36614">MGRGPQHSTLLMIAQETGVSASTVSRVLNAKTDEAARRWASAETIRRVRETAAEHAYTPNPQAVSLRTRRSNFIGMVVPRLQDYVLATIHEGVDEAATAYGYATFAANSLDDRGRQERAVDLLQSRRVEGIIFGDAFYDGEFLAHVQRRGAKFALVSRRVPGFPSVTCNDELGGRLAGEHLATTGRSRVAVLAGQPYASTSIDRTNGLVSALAEAGIEVPRSRIVHGPFDAQGGRAATEQLLAQGPPYPDAIFATNDFAAIGAMGALRDRNLSVPEDLVLIGYNDTALAAELPTALTSVRSPMREMGHQGLQMLLRVLDGENPEPVQLDPTLVIRESTAGG</sequence>
<proteinExistence type="predicted"/>
<evidence type="ECO:0000313" key="5">
    <source>
        <dbReference type="EMBL" id="HIZ36867.1"/>
    </source>
</evidence>
<dbReference type="Pfam" id="PF00356">
    <property type="entry name" value="LacI"/>
    <property type="match status" value="1"/>
</dbReference>
<accession>A0A9D2EG55</accession>
<evidence type="ECO:0000256" key="3">
    <source>
        <dbReference type="ARBA" id="ARBA00023163"/>
    </source>
</evidence>
<comment type="caution">
    <text evidence="5">The sequence shown here is derived from an EMBL/GenBank/DDBJ whole genome shotgun (WGS) entry which is preliminary data.</text>
</comment>
<dbReference type="Gene3D" id="3.40.50.2300">
    <property type="match status" value="2"/>
</dbReference>
<dbReference type="InterPro" id="IPR010982">
    <property type="entry name" value="Lambda_DNA-bd_dom_sf"/>
</dbReference>
<keyword evidence="1" id="KW-0805">Transcription regulation</keyword>
<evidence type="ECO:0000313" key="6">
    <source>
        <dbReference type="Proteomes" id="UP000824037"/>
    </source>
</evidence>
<dbReference type="Pfam" id="PF13377">
    <property type="entry name" value="Peripla_BP_3"/>
    <property type="match status" value="1"/>
</dbReference>
<reference evidence="5" key="2">
    <citation type="submission" date="2021-04" db="EMBL/GenBank/DDBJ databases">
        <authorList>
            <person name="Gilroy R."/>
        </authorList>
    </citation>
    <scope>NUCLEOTIDE SEQUENCE</scope>
    <source>
        <strain evidence="5">ChiGjej4B4-7305</strain>
    </source>
</reference>
<dbReference type="GO" id="GO:0003700">
    <property type="term" value="F:DNA-binding transcription factor activity"/>
    <property type="evidence" value="ECO:0007669"/>
    <property type="project" value="TreeGrafter"/>
</dbReference>
<dbReference type="PANTHER" id="PTHR30146">
    <property type="entry name" value="LACI-RELATED TRANSCRIPTIONAL REPRESSOR"/>
    <property type="match status" value="1"/>
</dbReference>
<evidence type="ECO:0000256" key="2">
    <source>
        <dbReference type="ARBA" id="ARBA00023125"/>
    </source>
</evidence>
<reference evidence="5" key="1">
    <citation type="journal article" date="2021" name="PeerJ">
        <title>Extensive microbial diversity within the chicken gut microbiome revealed by metagenomics and culture.</title>
        <authorList>
            <person name="Gilroy R."/>
            <person name="Ravi A."/>
            <person name="Getino M."/>
            <person name="Pursley I."/>
            <person name="Horton D.L."/>
            <person name="Alikhan N.F."/>
            <person name="Baker D."/>
            <person name="Gharbi K."/>
            <person name="Hall N."/>
            <person name="Watson M."/>
            <person name="Adriaenssens E.M."/>
            <person name="Foster-Nyarko E."/>
            <person name="Jarju S."/>
            <person name="Secka A."/>
            <person name="Antonio M."/>
            <person name="Oren A."/>
            <person name="Chaudhuri R.R."/>
            <person name="La Ragione R."/>
            <person name="Hildebrand F."/>
            <person name="Pallen M.J."/>
        </authorList>
    </citation>
    <scope>NUCLEOTIDE SEQUENCE</scope>
    <source>
        <strain evidence="5">ChiGjej4B4-7305</strain>
    </source>
</reference>
<organism evidence="5 6">
    <name type="scientific">Candidatus Ruania gallistercoris</name>
    <dbReference type="NCBI Taxonomy" id="2838746"/>
    <lineage>
        <taxon>Bacteria</taxon>
        <taxon>Bacillati</taxon>
        <taxon>Actinomycetota</taxon>
        <taxon>Actinomycetes</taxon>
        <taxon>Micrococcales</taxon>
        <taxon>Ruaniaceae</taxon>
        <taxon>Ruania</taxon>
    </lineage>
</organism>